<evidence type="ECO:0008006" key="4">
    <source>
        <dbReference type="Google" id="ProtNLM"/>
    </source>
</evidence>
<evidence type="ECO:0000313" key="3">
    <source>
        <dbReference type="Proteomes" id="UP000762676"/>
    </source>
</evidence>
<dbReference type="InterPro" id="IPR021490">
    <property type="entry name" value="DUF3144"/>
</dbReference>
<reference evidence="2 3" key="1">
    <citation type="journal article" date="2021" name="Elife">
        <title>Chloroplast acquisition without the gene transfer in kleptoplastic sea slugs, Plakobranchus ocellatus.</title>
        <authorList>
            <person name="Maeda T."/>
            <person name="Takahashi S."/>
            <person name="Yoshida T."/>
            <person name="Shimamura S."/>
            <person name="Takaki Y."/>
            <person name="Nagai Y."/>
            <person name="Toyoda A."/>
            <person name="Suzuki Y."/>
            <person name="Arimoto A."/>
            <person name="Ishii H."/>
            <person name="Satoh N."/>
            <person name="Nishiyama T."/>
            <person name="Hasebe M."/>
            <person name="Maruyama T."/>
            <person name="Minagawa J."/>
            <person name="Obokata J."/>
            <person name="Shigenobu S."/>
        </authorList>
    </citation>
    <scope>NUCLEOTIDE SEQUENCE [LARGE SCALE GENOMIC DNA]</scope>
</reference>
<evidence type="ECO:0000256" key="1">
    <source>
        <dbReference type="SAM" id="MobiDB-lite"/>
    </source>
</evidence>
<organism evidence="2 3">
    <name type="scientific">Elysia marginata</name>
    <dbReference type="NCBI Taxonomy" id="1093978"/>
    <lineage>
        <taxon>Eukaryota</taxon>
        <taxon>Metazoa</taxon>
        <taxon>Spiralia</taxon>
        <taxon>Lophotrochozoa</taxon>
        <taxon>Mollusca</taxon>
        <taxon>Gastropoda</taxon>
        <taxon>Heterobranchia</taxon>
        <taxon>Euthyneura</taxon>
        <taxon>Panpulmonata</taxon>
        <taxon>Sacoglossa</taxon>
        <taxon>Placobranchoidea</taxon>
        <taxon>Plakobranchidae</taxon>
        <taxon>Elysia</taxon>
    </lineage>
</organism>
<name>A0AAV4G8F2_9GAST</name>
<dbReference type="Proteomes" id="UP000762676">
    <property type="component" value="Unassembled WGS sequence"/>
</dbReference>
<dbReference type="EMBL" id="BMAT01011875">
    <property type="protein sequence ID" value="GFR81406.1"/>
    <property type="molecule type" value="Genomic_DNA"/>
</dbReference>
<dbReference type="Pfam" id="PF11342">
    <property type="entry name" value="DUF3144"/>
    <property type="match status" value="1"/>
</dbReference>
<protein>
    <recommendedName>
        <fullName evidence="4">DUF3144 domain-containing protein</fullName>
    </recommendedName>
</protein>
<evidence type="ECO:0000313" key="2">
    <source>
        <dbReference type="EMBL" id="GFR81406.1"/>
    </source>
</evidence>
<comment type="caution">
    <text evidence="2">The sequence shown here is derived from an EMBL/GenBank/DDBJ whole genome shotgun (WGS) entry which is preliminary data.</text>
</comment>
<feature type="region of interest" description="Disordered" evidence="1">
    <location>
        <begin position="20"/>
        <end position="64"/>
    </location>
</feature>
<dbReference type="Gene3D" id="1.10.287.3020">
    <property type="match status" value="1"/>
</dbReference>
<accession>A0AAV4G8F2</accession>
<keyword evidence="3" id="KW-1185">Reference proteome</keyword>
<proteinExistence type="predicted"/>
<dbReference type="AlphaFoldDB" id="A0AAV4G8F2"/>
<sequence>MDKGNSSDFDMKDFFEKQKAAAANNQFNRPGEMGAKKEFTPPASTPAKDSASTDSKDPTGTDMPFEIDKETEAQILEIVNSFISLANKHAEGRKLPINIISDAFLYAAARYNAFLVASADQKSIATNQKEYVEAFMEQYKAMLKDHFEFYKNNPL</sequence>
<gene>
    <name evidence="2" type="ORF">ElyMa_005924800</name>
</gene>